<feature type="compositionally biased region" description="Gly residues" evidence="1">
    <location>
        <begin position="183"/>
        <end position="193"/>
    </location>
</feature>
<feature type="region of interest" description="Disordered" evidence="1">
    <location>
        <begin position="177"/>
        <end position="283"/>
    </location>
</feature>
<feature type="region of interest" description="Disordered" evidence="1">
    <location>
        <begin position="52"/>
        <end position="125"/>
    </location>
</feature>
<reference evidence="2 3" key="1">
    <citation type="submission" date="2020-05" db="EMBL/GenBank/DDBJ databases">
        <authorList>
            <person name="Campoy J."/>
            <person name="Schneeberger K."/>
            <person name="Spophaly S."/>
        </authorList>
    </citation>
    <scope>NUCLEOTIDE SEQUENCE [LARGE SCALE GENOMIC DNA]</scope>
    <source>
        <strain evidence="2">PruArmRojPasFocal</strain>
    </source>
</reference>
<protein>
    <submittedName>
        <fullName evidence="2">Uncharacterized protein</fullName>
    </submittedName>
</protein>
<proteinExistence type="predicted"/>
<evidence type="ECO:0000256" key="1">
    <source>
        <dbReference type="SAM" id="MobiDB-lite"/>
    </source>
</evidence>
<name>A0A6J5UAQ4_PRUAR</name>
<dbReference type="AlphaFoldDB" id="A0A6J5UAQ4"/>
<feature type="compositionally biased region" description="Basic and acidic residues" evidence="1">
    <location>
        <begin position="236"/>
        <end position="251"/>
    </location>
</feature>
<gene>
    <name evidence="2" type="ORF">CURHAP_LOCUS19991</name>
</gene>
<dbReference type="Proteomes" id="UP000507222">
    <property type="component" value="Unassembled WGS sequence"/>
</dbReference>
<sequence>MVQKQKSVLIEDLGYADCSPVVPYKTKSNVEQPTKYPEPHKVQIVEQEAVNDVGDFSEHEAPKKGKGIRSSKGKSVALQEAPKKGKATRFLKGKAVAQPEAPKRGRATKSSKGKGVAMASATEKEDSDASLFDAFSFVDSEYGGDNIKKIAEENNFLQQWIRDHAPVEDTFWPYEDEERNEGEGGIVNEGEGGVVKEGECGVHNFDNLAGGDQPSQTGQGRDHPSHTSQNKTNLHKLRDQAVEDELRSVHSDEDDETVAKGKNSNTITTKQTNKTLIQSNPTMPPQSIVNSAYSEFKVGISRMKAYRAKAEALRIIEGTVTEQYVML</sequence>
<evidence type="ECO:0000313" key="3">
    <source>
        <dbReference type="Proteomes" id="UP000507222"/>
    </source>
</evidence>
<dbReference type="EMBL" id="CAEKDK010000003">
    <property type="protein sequence ID" value="CAB4273002.1"/>
    <property type="molecule type" value="Genomic_DNA"/>
</dbReference>
<feature type="compositionally biased region" description="Polar residues" evidence="1">
    <location>
        <begin position="262"/>
        <end position="283"/>
    </location>
</feature>
<organism evidence="2 3">
    <name type="scientific">Prunus armeniaca</name>
    <name type="common">Apricot</name>
    <name type="synonym">Armeniaca vulgaris</name>
    <dbReference type="NCBI Taxonomy" id="36596"/>
    <lineage>
        <taxon>Eukaryota</taxon>
        <taxon>Viridiplantae</taxon>
        <taxon>Streptophyta</taxon>
        <taxon>Embryophyta</taxon>
        <taxon>Tracheophyta</taxon>
        <taxon>Spermatophyta</taxon>
        <taxon>Magnoliopsida</taxon>
        <taxon>eudicotyledons</taxon>
        <taxon>Gunneridae</taxon>
        <taxon>Pentapetalae</taxon>
        <taxon>rosids</taxon>
        <taxon>fabids</taxon>
        <taxon>Rosales</taxon>
        <taxon>Rosaceae</taxon>
        <taxon>Amygdaloideae</taxon>
        <taxon>Amygdaleae</taxon>
        <taxon>Prunus</taxon>
    </lineage>
</organism>
<accession>A0A6J5UAQ4</accession>
<evidence type="ECO:0000313" key="2">
    <source>
        <dbReference type="EMBL" id="CAB4273002.1"/>
    </source>
</evidence>